<reference evidence="2 3" key="1">
    <citation type="journal article" date="2018" name="Nat. Genet.">
        <title>The Rosa genome provides new insights in the design of modern roses.</title>
        <authorList>
            <person name="Bendahmane M."/>
        </authorList>
    </citation>
    <scope>NUCLEOTIDE SEQUENCE [LARGE SCALE GENOMIC DNA]</scope>
    <source>
        <strain evidence="3">cv. Old Blush</strain>
    </source>
</reference>
<keyword evidence="1" id="KW-0812">Transmembrane</keyword>
<protein>
    <submittedName>
        <fullName evidence="2">Uncharacterized protein</fullName>
    </submittedName>
</protein>
<accession>A0A2P6PP94</accession>
<evidence type="ECO:0000313" key="3">
    <source>
        <dbReference type="Proteomes" id="UP000238479"/>
    </source>
</evidence>
<organism evidence="2 3">
    <name type="scientific">Rosa chinensis</name>
    <name type="common">China rose</name>
    <dbReference type="NCBI Taxonomy" id="74649"/>
    <lineage>
        <taxon>Eukaryota</taxon>
        <taxon>Viridiplantae</taxon>
        <taxon>Streptophyta</taxon>
        <taxon>Embryophyta</taxon>
        <taxon>Tracheophyta</taxon>
        <taxon>Spermatophyta</taxon>
        <taxon>Magnoliopsida</taxon>
        <taxon>eudicotyledons</taxon>
        <taxon>Gunneridae</taxon>
        <taxon>Pentapetalae</taxon>
        <taxon>rosids</taxon>
        <taxon>fabids</taxon>
        <taxon>Rosales</taxon>
        <taxon>Rosaceae</taxon>
        <taxon>Rosoideae</taxon>
        <taxon>Rosoideae incertae sedis</taxon>
        <taxon>Rosa</taxon>
    </lineage>
</organism>
<evidence type="ECO:0000256" key="1">
    <source>
        <dbReference type="SAM" id="Phobius"/>
    </source>
</evidence>
<name>A0A2P6PP94_ROSCH</name>
<dbReference type="Gramene" id="PRQ23732">
    <property type="protein sequence ID" value="PRQ23732"/>
    <property type="gene ID" value="RchiOBHm_Chr6g0264611"/>
</dbReference>
<dbReference type="Proteomes" id="UP000238479">
    <property type="component" value="Chromosome 6"/>
</dbReference>
<dbReference type="AlphaFoldDB" id="A0A2P6PP94"/>
<feature type="transmembrane region" description="Helical" evidence="1">
    <location>
        <begin position="29"/>
        <end position="49"/>
    </location>
</feature>
<evidence type="ECO:0000313" key="2">
    <source>
        <dbReference type="EMBL" id="PRQ23732.1"/>
    </source>
</evidence>
<gene>
    <name evidence="2" type="ORF">RchiOBHm_Chr6g0264611</name>
</gene>
<keyword evidence="1" id="KW-1133">Transmembrane helix</keyword>
<keyword evidence="1" id="KW-0472">Membrane</keyword>
<sequence>METYRGASLKVTKHVQFVVTQLQPSICLIVGKCLMPATVSSCLVIILIGGPKKHLIMSKNLKLHLHRYPERKC</sequence>
<dbReference type="EMBL" id="PDCK01000044">
    <property type="protein sequence ID" value="PRQ23732.1"/>
    <property type="molecule type" value="Genomic_DNA"/>
</dbReference>
<comment type="caution">
    <text evidence="2">The sequence shown here is derived from an EMBL/GenBank/DDBJ whole genome shotgun (WGS) entry which is preliminary data.</text>
</comment>
<proteinExistence type="predicted"/>
<keyword evidence="3" id="KW-1185">Reference proteome</keyword>